<dbReference type="GO" id="GO:0000156">
    <property type="term" value="F:phosphorelay response regulator activity"/>
    <property type="evidence" value="ECO:0007669"/>
    <property type="project" value="TreeGrafter"/>
</dbReference>
<dbReference type="Gene3D" id="3.40.50.2300">
    <property type="match status" value="1"/>
</dbReference>
<dbReference type="GO" id="GO:0005829">
    <property type="term" value="C:cytosol"/>
    <property type="evidence" value="ECO:0007669"/>
    <property type="project" value="TreeGrafter"/>
</dbReference>
<feature type="DNA-binding region" description="OmpR/PhoB-type" evidence="3">
    <location>
        <begin position="128"/>
        <end position="222"/>
    </location>
</feature>
<dbReference type="Pfam" id="PF00486">
    <property type="entry name" value="Trans_reg_C"/>
    <property type="match status" value="1"/>
</dbReference>
<dbReference type="InterPro" id="IPR001867">
    <property type="entry name" value="OmpR/PhoB-type_DNA-bd"/>
</dbReference>
<dbReference type="EMBL" id="AP021889">
    <property type="protein sequence ID" value="BBP47012.1"/>
    <property type="molecule type" value="Genomic_DNA"/>
</dbReference>
<dbReference type="InterPro" id="IPR001789">
    <property type="entry name" value="Sig_transdc_resp-reg_receiver"/>
</dbReference>
<dbReference type="SMART" id="SM00862">
    <property type="entry name" value="Trans_reg_C"/>
    <property type="match status" value="1"/>
</dbReference>
<dbReference type="InterPro" id="IPR036388">
    <property type="entry name" value="WH-like_DNA-bd_sf"/>
</dbReference>
<feature type="modified residue" description="4-aspartylphosphate" evidence="2">
    <location>
        <position position="51"/>
    </location>
</feature>
<dbReference type="PANTHER" id="PTHR48111:SF37">
    <property type="entry name" value="RESPONSE REGULATOR PROTEIN CARR"/>
    <property type="match status" value="1"/>
</dbReference>
<accession>A0A6F8PXY3</accession>
<feature type="domain" description="OmpR/PhoB-type" evidence="5">
    <location>
        <begin position="128"/>
        <end position="222"/>
    </location>
</feature>
<dbReference type="GO" id="GO:0032993">
    <property type="term" value="C:protein-DNA complex"/>
    <property type="evidence" value="ECO:0007669"/>
    <property type="project" value="TreeGrafter"/>
</dbReference>
<evidence type="ECO:0000256" key="1">
    <source>
        <dbReference type="ARBA" id="ARBA00023125"/>
    </source>
</evidence>
<dbReference type="GO" id="GO:0000976">
    <property type="term" value="F:transcription cis-regulatory region binding"/>
    <property type="evidence" value="ECO:0007669"/>
    <property type="project" value="TreeGrafter"/>
</dbReference>
<evidence type="ECO:0000313" key="7">
    <source>
        <dbReference type="Proteomes" id="UP000501726"/>
    </source>
</evidence>
<reference evidence="7" key="1">
    <citation type="submission" date="2019-11" db="EMBL/GenBank/DDBJ databases">
        <title>Isolation and characterization of two novel species in the genus Thiomicrorhabdus.</title>
        <authorList>
            <person name="Mochizuki J."/>
            <person name="Kojima H."/>
            <person name="Fukui M."/>
        </authorList>
    </citation>
    <scope>NUCLEOTIDE SEQUENCE [LARGE SCALE GENOMIC DNA]</scope>
    <source>
        <strain evidence="7">aks77</strain>
    </source>
</reference>
<name>A0A6F8PXY3_9GAMM</name>
<protein>
    <submittedName>
        <fullName evidence="6">DNA-binding response regulator</fullName>
    </submittedName>
</protein>
<dbReference type="CDD" id="cd00383">
    <property type="entry name" value="trans_reg_C"/>
    <property type="match status" value="1"/>
</dbReference>
<dbReference type="Proteomes" id="UP000501726">
    <property type="component" value="Chromosome"/>
</dbReference>
<dbReference type="SMART" id="SM00448">
    <property type="entry name" value="REC"/>
    <property type="match status" value="1"/>
</dbReference>
<feature type="domain" description="Response regulatory" evidence="4">
    <location>
        <begin position="2"/>
        <end position="119"/>
    </location>
</feature>
<dbReference type="PROSITE" id="PS50110">
    <property type="entry name" value="RESPONSE_REGULATORY"/>
    <property type="match status" value="1"/>
</dbReference>
<gene>
    <name evidence="6" type="ORF">THMIRHAS_23850</name>
</gene>
<dbReference type="GO" id="GO:0006355">
    <property type="term" value="P:regulation of DNA-templated transcription"/>
    <property type="evidence" value="ECO:0007669"/>
    <property type="project" value="InterPro"/>
</dbReference>
<keyword evidence="1 3" id="KW-0238">DNA-binding</keyword>
<dbReference type="Gene3D" id="1.10.10.10">
    <property type="entry name" value="Winged helix-like DNA-binding domain superfamily/Winged helix DNA-binding domain"/>
    <property type="match status" value="1"/>
</dbReference>
<dbReference type="InterPro" id="IPR039420">
    <property type="entry name" value="WalR-like"/>
</dbReference>
<dbReference type="Pfam" id="PF00072">
    <property type="entry name" value="Response_reg"/>
    <property type="match status" value="1"/>
</dbReference>
<proteinExistence type="predicted"/>
<evidence type="ECO:0000256" key="2">
    <source>
        <dbReference type="PROSITE-ProRule" id="PRU00169"/>
    </source>
</evidence>
<keyword evidence="2" id="KW-0597">Phosphoprotein</keyword>
<dbReference type="RefSeq" id="WP_173274095.1">
    <property type="nucleotide sequence ID" value="NZ_AP021889.1"/>
</dbReference>
<organism evidence="6 7">
    <name type="scientific">Thiosulfatimonas sediminis</name>
    <dbReference type="NCBI Taxonomy" id="2675054"/>
    <lineage>
        <taxon>Bacteria</taxon>
        <taxon>Pseudomonadati</taxon>
        <taxon>Pseudomonadota</taxon>
        <taxon>Gammaproteobacteria</taxon>
        <taxon>Thiotrichales</taxon>
        <taxon>Piscirickettsiaceae</taxon>
        <taxon>Thiosulfatimonas</taxon>
    </lineage>
</organism>
<dbReference type="AlphaFoldDB" id="A0A6F8PXY3"/>
<dbReference type="PROSITE" id="PS51755">
    <property type="entry name" value="OMPR_PHOB"/>
    <property type="match status" value="1"/>
</dbReference>
<dbReference type="PANTHER" id="PTHR48111">
    <property type="entry name" value="REGULATOR OF RPOS"/>
    <property type="match status" value="1"/>
</dbReference>
<dbReference type="SUPFAM" id="SSF52172">
    <property type="entry name" value="CheY-like"/>
    <property type="match status" value="1"/>
</dbReference>
<sequence length="226" mass="26081">MKLLLIEDEPLLLEKMHRRLSEQGAVVDVANNGREGLFNLQEFEYDALILDLGLPDINGLEVLQQLRTQAGNNQRLPVLILSARNSWQEKVTGLKAGADDYLGKPFEFEELWVRLEVLARRNQDSGLHDVLNYANLYLDLNDKTLQVGAQQHRLTLTEFRLLQVFFKSPNRVFSKEQLLGRIADQNYDRESNVIEVYIRKLRKMIGKETIQTLRGMGYKFVPPQAD</sequence>
<evidence type="ECO:0000259" key="5">
    <source>
        <dbReference type="PROSITE" id="PS51755"/>
    </source>
</evidence>
<dbReference type="KEGG" id="tse:THMIRHAS_23850"/>
<evidence type="ECO:0000313" key="6">
    <source>
        <dbReference type="EMBL" id="BBP47012.1"/>
    </source>
</evidence>
<dbReference type="InterPro" id="IPR011006">
    <property type="entry name" value="CheY-like_superfamily"/>
</dbReference>
<evidence type="ECO:0000256" key="3">
    <source>
        <dbReference type="PROSITE-ProRule" id="PRU01091"/>
    </source>
</evidence>
<keyword evidence="7" id="KW-1185">Reference proteome</keyword>
<evidence type="ECO:0000259" key="4">
    <source>
        <dbReference type="PROSITE" id="PS50110"/>
    </source>
</evidence>